<name>A0ACC6AFP6_NITWI</name>
<sequence>MHDRTAESADRIDPQTSNVVARAISERLRTDMRPEESELPLRLQLLVQRLRAQDHHS</sequence>
<proteinExistence type="predicted"/>
<keyword evidence="2" id="KW-1185">Reference proteome</keyword>
<reference evidence="1" key="1">
    <citation type="submission" date="2022-03" db="EMBL/GenBank/DDBJ databases">
        <title>Interactions between chemoautotrophic and heterotrophic bacteria.</title>
        <authorList>
            <person name="Santoro A."/>
        </authorList>
    </citation>
    <scope>NUCLEOTIDE SEQUENCE</scope>
    <source>
        <strain evidence="1">Nb-106</strain>
    </source>
</reference>
<evidence type="ECO:0000313" key="1">
    <source>
        <dbReference type="EMBL" id="MCP1998337.1"/>
    </source>
</evidence>
<dbReference type="Proteomes" id="UP001205486">
    <property type="component" value="Unassembled WGS sequence"/>
</dbReference>
<protein>
    <submittedName>
        <fullName evidence="1">Uncharacterized protein</fullName>
    </submittedName>
</protein>
<accession>A0ACC6AFP6</accession>
<organism evidence="1 2">
    <name type="scientific">Nitrobacter winogradskyi</name>
    <name type="common">Nitrobacter agilis</name>
    <dbReference type="NCBI Taxonomy" id="913"/>
    <lineage>
        <taxon>Bacteria</taxon>
        <taxon>Pseudomonadati</taxon>
        <taxon>Pseudomonadota</taxon>
        <taxon>Alphaproteobacteria</taxon>
        <taxon>Hyphomicrobiales</taxon>
        <taxon>Nitrobacteraceae</taxon>
        <taxon>Nitrobacter</taxon>
    </lineage>
</organism>
<comment type="caution">
    <text evidence="1">The sequence shown here is derived from an EMBL/GenBank/DDBJ whole genome shotgun (WGS) entry which is preliminary data.</text>
</comment>
<dbReference type="EMBL" id="JALJZS010000001">
    <property type="protein sequence ID" value="MCP1998337.1"/>
    <property type="molecule type" value="Genomic_DNA"/>
</dbReference>
<evidence type="ECO:0000313" key="2">
    <source>
        <dbReference type="Proteomes" id="UP001205486"/>
    </source>
</evidence>
<gene>
    <name evidence="1" type="ORF">J2S34_000759</name>
</gene>